<dbReference type="EMBL" id="CP060718">
    <property type="protein sequence ID" value="QNN67024.1"/>
    <property type="molecule type" value="Genomic_DNA"/>
</dbReference>
<evidence type="ECO:0000313" key="3">
    <source>
        <dbReference type="Proteomes" id="UP000515971"/>
    </source>
</evidence>
<evidence type="ECO:0000313" key="2">
    <source>
        <dbReference type="EMBL" id="QNN67024.1"/>
    </source>
</evidence>
<dbReference type="GO" id="GO:0008168">
    <property type="term" value="F:methyltransferase activity"/>
    <property type="evidence" value="ECO:0007669"/>
    <property type="project" value="UniProtKB-KW"/>
</dbReference>
<feature type="compositionally biased region" description="Low complexity" evidence="1">
    <location>
        <begin position="249"/>
        <end position="285"/>
    </location>
</feature>
<feature type="compositionally biased region" description="Polar residues" evidence="1">
    <location>
        <begin position="295"/>
        <end position="313"/>
    </location>
</feature>
<proteinExistence type="predicted"/>
<dbReference type="KEGG" id="slut:H9L13_10335"/>
<protein>
    <submittedName>
        <fullName evidence="2">Methyltransferase domain-containing protein</fullName>
    </submittedName>
</protein>
<organism evidence="2 3">
    <name type="scientific">Sphingomonas lutea</name>
    <dbReference type="NCBI Taxonomy" id="1045317"/>
    <lineage>
        <taxon>Bacteria</taxon>
        <taxon>Pseudomonadati</taxon>
        <taxon>Pseudomonadota</taxon>
        <taxon>Alphaproteobacteria</taxon>
        <taxon>Sphingomonadales</taxon>
        <taxon>Sphingomonadaceae</taxon>
        <taxon>Sphingomonas</taxon>
    </lineage>
</organism>
<dbReference type="GO" id="GO:0032259">
    <property type="term" value="P:methylation"/>
    <property type="evidence" value="ECO:0007669"/>
    <property type="project" value="UniProtKB-KW"/>
</dbReference>
<sequence>MSATGTFAFETRSSCPACGSPESRRRFAARFDQPPIAGFISSFYKIDPARLDGTYDARQCTACGTFFQAEVGNDALLEQLYTHWVFEIGDPMRDPHYAFDVTHPALSRDGHELMTAAAVLGRDLQAMRTLDFGMGWAGWARVAKSLGCDSYGHELSADRVAYAATHGIKPFDPKLTYHFINTEQVFEHLTDPLGAAHMLAGVLAPGGILKISLPSPTASIACSTGSSPAKATSATKRSCPCNRWSTSIASPSPVCARSPARPASASPARRSSVPTSPSPAAARSTRAFRSKSPRNSRGPSTAASIRATITSGCASPPEPHAPALAAASDWQPG</sequence>
<dbReference type="AlphaFoldDB" id="A0A7G9SGP9"/>
<dbReference type="Pfam" id="PF13489">
    <property type="entry name" value="Methyltransf_23"/>
    <property type="match status" value="1"/>
</dbReference>
<dbReference type="InterPro" id="IPR029063">
    <property type="entry name" value="SAM-dependent_MTases_sf"/>
</dbReference>
<dbReference type="Gene3D" id="3.40.50.150">
    <property type="entry name" value="Vaccinia Virus protein VP39"/>
    <property type="match status" value="1"/>
</dbReference>
<feature type="region of interest" description="Disordered" evidence="1">
    <location>
        <begin position="249"/>
        <end position="333"/>
    </location>
</feature>
<keyword evidence="2" id="KW-0808">Transferase</keyword>
<name>A0A7G9SGP9_9SPHN</name>
<evidence type="ECO:0000256" key="1">
    <source>
        <dbReference type="SAM" id="MobiDB-lite"/>
    </source>
</evidence>
<keyword evidence="3" id="KW-1185">Reference proteome</keyword>
<keyword evidence="2" id="KW-0489">Methyltransferase</keyword>
<gene>
    <name evidence="2" type="ORF">H9L13_10335</name>
</gene>
<dbReference type="SUPFAM" id="SSF53335">
    <property type="entry name" value="S-adenosyl-L-methionine-dependent methyltransferases"/>
    <property type="match status" value="1"/>
</dbReference>
<accession>A0A7G9SGP9</accession>
<reference evidence="2 3" key="1">
    <citation type="submission" date="2020-08" db="EMBL/GenBank/DDBJ databases">
        <title>Genome sequence of Sphingomonas lutea KCTC 23642T.</title>
        <authorList>
            <person name="Hyun D.-W."/>
            <person name="Bae J.-W."/>
        </authorList>
    </citation>
    <scope>NUCLEOTIDE SEQUENCE [LARGE SCALE GENOMIC DNA]</scope>
    <source>
        <strain evidence="2 3">KCTC 23642</strain>
    </source>
</reference>
<dbReference type="Proteomes" id="UP000515971">
    <property type="component" value="Chromosome"/>
</dbReference>